<keyword evidence="6" id="KW-0732">Signal</keyword>
<dbReference type="Gene3D" id="3.40.462.10">
    <property type="entry name" value="FAD-linked oxidases, C-terminal domain"/>
    <property type="match status" value="1"/>
</dbReference>
<evidence type="ECO:0000313" key="8">
    <source>
        <dbReference type="EMBL" id="KAJ6648412.1"/>
    </source>
</evidence>
<reference evidence="8" key="1">
    <citation type="submission" date="2022-07" db="EMBL/GenBank/DDBJ databases">
        <authorList>
            <person name="Trinca V."/>
            <person name="Uliana J.V.C."/>
            <person name="Torres T.T."/>
            <person name="Ward R.J."/>
            <person name="Monesi N."/>
        </authorList>
    </citation>
    <scope>NUCLEOTIDE SEQUENCE</scope>
    <source>
        <strain evidence="8">HSMRA1968</strain>
        <tissue evidence="8">Whole embryos</tissue>
    </source>
</reference>
<proteinExistence type="predicted"/>
<dbReference type="InterPro" id="IPR016164">
    <property type="entry name" value="FAD-linked_Oxase-like_C"/>
</dbReference>
<dbReference type="InterPro" id="IPR036318">
    <property type="entry name" value="FAD-bd_PCMH-like_sf"/>
</dbReference>
<protein>
    <submittedName>
        <fullName evidence="8">L-galactono-1,4-lactone dehydrogenase, mitochondrial</fullName>
    </submittedName>
</protein>
<dbReference type="InterPro" id="IPR016170">
    <property type="entry name" value="Cytok_DH_C_sf"/>
</dbReference>
<sequence length="571" mass="64039">MKILTFLYYFFLLTYATSAKTPPNFPSNIPLRIGTYKNWGNDLIVPNIWFATPSNDRDVVTIANWAHANNFKLRASGFMHNWAPMTVTNTNKYDKNIILVDTTEAFTKMQIISSPYADTSAVRVGSGVTLHDLLSFLEENGLGVYSAPAIGKVTIGGILAIGGHGSSVLAKGEKTPPGFSYGTMSNLVISLTAVVWSPQENSYVLKTFNRTDPDTKAFLVNLGRTFITEVTLMVGPNYNLRCESRADILSDELFADPENVRQSSRTFSRFLDETGRIETILFPFTNTPWLKKWSIIEKRPDSLFSRKVNSPYNYYLTNIFSEQMSMIVGNITNNFGILNPILGPAESLLSSIANFALLSFDIWGPSKNLLLYVKDTTFRQTECSFVVITKRSNVQNIVSRATAFYNKLLLDYSAAKKFPINGVMEIRASALDYPYGVVPDGDSPPLSPLQPIEGRPELNTGVWISILSFKNAKYQNEALQKVERFFLDTIDDGVNAVVRPEWSKGYGYTNEAPWTNTNVLRKIPSKFPDSSTYDGWNFTASTFAKYDPHWIFSNDYLDELFGNVSKSKLKS</sequence>
<evidence type="ECO:0000256" key="4">
    <source>
        <dbReference type="ARBA" id="ARBA00022827"/>
    </source>
</evidence>
<gene>
    <name evidence="8" type="primary">GLDH_1</name>
    <name evidence="8" type="ORF">Bhyg_03640</name>
</gene>
<dbReference type="Gene3D" id="1.10.45.10">
    <property type="entry name" value="Vanillyl-alcohol Oxidase, Chain A, domain 4"/>
    <property type="match status" value="1"/>
</dbReference>
<evidence type="ECO:0000259" key="7">
    <source>
        <dbReference type="PROSITE" id="PS51387"/>
    </source>
</evidence>
<dbReference type="PROSITE" id="PS51387">
    <property type="entry name" value="FAD_PCMH"/>
    <property type="match status" value="1"/>
</dbReference>
<dbReference type="Proteomes" id="UP001151699">
    <property type="component" value="Chromosome A"/>
</dbReference>
<comment type="subunit">
    <text evidence="2">Homodimer.</text>
</comment>
<dbReference type="InterPro" id="IPR016169">
    <property type="entry name" value="FAD-bd_PCMH_sub2"/>
</dbReference>
<evidence type="ECO:0000256" key="1">
    <source>
        <dbReference type="ARBA" id="ARBA00004275"/>
    </source>
</evidence>
<dbReference type="EMBL" id="WJQU01000001">
    <property type="protein sequence ID" value="KAJ6648412.1"/>
    <property type="molecule type" value="Genomic_DNA"/>
</dbReference>
<evidence type="ECO:0000256" key="5">
    <source>
        <dbReference type="ARBA" id="ARBA00023140"/>
    </source>
</evidence>
<dbReference type="InterPro" id="IPR010031">
    <property type="entry name" value="FAD_lactone_oxidase-like"/>
</dbReference>
<dbReference type="Gene3D" id="3.30.465.10">
    <property type="match status" value="1"/>
</dbReference>
<dbReference type="GO" id="GO:0005777">
    <property type="term" value="C:peroxisome"/>
    <property type="evidence" value="ECO:0007669"/>
    <property type="project" value="UniProtKB-SubCell"/>
</dbReference>
<dbReference type="PANTHER" id="PTHR43762:SF1">
    <property type="entry name" value="D-ARABINONO-1,4-LACTONE OXIDASE"/>
    <property type="match status" value="1"/>
</dbReference>
<keyword evidence="3" id="KW-0285">Flavoprotein</keyword>
<dbReference type="InterPro" id="IPR015213">
    <property type="entry name" value="Cholesterol_OX_subst-bd"/>
</dbReference>
<dbReference type="Pfam" id="PF09129">
    <property type="entry name" value="Chol_subst-bind"/>
    <property type="match status" value="1"/>
</dbReference>
<dbReference type="OrthoDB" id="8248937at2759"/>
<keyword evidence="9" id="KW-1185">Reference proteome</keyword>
<dbReference type="AlphaFoldDB" id="A0A9Q0S7P0"/>
<comment type="caution">
    <text evidence="8">The sequence shown here is derived from an EMBL/GenBank/DDBJ whole genome shotgun (WGS) entry which is preliminary data.</text>
</comment>
<comment type="subcellular location">
    <subcellularLocation>
        <location evidence="1">Peroxisome</location>
    </subcellularLocation>
</comment>
<keyword evidence="5" id="KW-0576">Peroxisome</keyword>
<dbReference type="InterPro" id="IPR016167">
    <property type="entry name" value="FAD-bd_PCMH_sub1"/>
</dbReference>
<dbReference type="InterPro" id="IPR016171">
    <property type="entry name" value="Vanillyl_alc_oxidase_C-sub2"/>
</dbReference>
<dbReference type="Pfam" id="PF01565">
    <property type="entry name" value="FAD_binding_4"/>
    <property type="match status" value="1"/>
</dbReference>
<feature type="signal peptide" evidence="6">
    <location>
        <begin position="1"/>
        <end position="19"/>
    </location>
</feature>
<dbReference type="InterPro" id="IPR006094">
    <property type="entry name" value="Oxid_FAD_bind_N"/>
</dbReference>
<dbReference type="GO" id="GO:0071949">
    <property type="term" value="F:FAD binding"/>
    <property type="evidence" value="ECO:0007669"/>
    <property type="project" value="InterPro"/>
</dbReference>
<keyword evidence="4" id="KW-0274">FAD</keyword>
<dbReference type="SUPFAM" id="SSF55103">
    <property type="entry name" value="FAD-linked oxidases, C-terminal domain"/>
    <property type="match status" value="1"/>
</dbReference>
<evidence type="ECO:0000256" key="6">
    <source>
        <dbReference type="SAM" id="SignalP"/>
    </source>
</evidence>
<feature type="domain" description="FAD-binding PCMH-type" evidence="7">
    <location>
        <begin position="42"/>
        <end position="237"/>
    </location>
</feature>
<evidence type="ECO:0000256" key="3">
    <source>
        <dbReference type="ARBA" id="ARBA00022630"/>
    </source>
</evidence>
<name>A0A9Q0S7P0_9DIPT</name>
<dbReference type="PANTHER" id="PTHR43762">
    <property type="entry name" value="L-GULONOLACTONE OXIDASE"/>
    <property type="match status" value="1"/>
</dbReference>
<organism evidence="8 9">
    <name type="scientific">Pseudolycoriella hygida</name>
    <dbReference type="NCBI Taxonomy" id="35572"/>
    <lineage>
        <taxon>Eukaryota</taxon>
        <taxon>Metazoa</taxon>
        <taxon>Ecdysozoa</taxon>
        <taxon>Arthropoda</taxon>
        <taxon>Hexapoda</taxon>
        <taxon>Insecta</taxon>
        <taxon>Pterygota</taxon>
        <taxon>Neoptera</taxon>
        <taxon>Endopterygota</taxon>
        <taxon>Diptera</taxon>
        <taxon>Nematocera</taxon>
        <taxon>Sciaroidea</taxon>
        <taxon>Sciaridae</taxon>
        <taxon>Pseudolycoriella</taxon>
    </lineage>
</organism>
<dbReference type="GO" id="GO:0016899">
    <property type="term" value="F:oxidoreductase activity, acting on the CH-OH group of donors, oxygen as acceptor"/>
    <property type="evidence" value="ECO:0007669"/>
    <property type="project" value="InterPro"/>
</dbReference>
<evidence type="ECO:0000313" key="9">
    <source>
        <dbReference type="Proteomes" id="UP001151699"/>
    </source>
</evidence>
<dbReference type="SUPFAM" id="SSF56176">
    <property type="entry name" value="FAD-binding/transporter-associated domain-like"/>
    <property type="match status" value="1"/>
</dbReference>
<accession>A0A9Q0S7P0</accession>
<feature type="chain" id="PRO_5040185431" evidence="6">
    <location>
        <begin position="20"/>
        <end position="571"/>
    </location>
</feature>
<evidence type="ECO:0000256" key="2">
    <source>
        <dbReference type="ARBA" id="ARBA00011738"/>
    </source>
</evidence>
<dbReference type="InterPro" id="IPR016166">
    <property type="entry name" value="FAD-bd_PCMH"/>
</dbReference>
<dbReference type="Gene3D" id="3.30.43.10">
    <property type="entry name" value="Uridine Diphospho-n-acetylenolpyruvylglucosamine Reductase, domain 2"/>
    <property type="match status" value="1"/>
</dbReference>